<protein>
    <submittedName>
        <fullName evidence="1">Uncharacterized protein</fullName>
    </submittedName>
</protein>
<organism evidence="1 2">
    <name type="scientific">Cohaesibacter celericrescens</name>
    <dbReference type="NCBI Taxonomy" id="2067669"/>
    <lineage>
        <taxon>Bacteria</taxon>
        <taxon>Pseudomonadati</taxon>
        <taxon>Pseudomonadota</taxon>
        <taxon>Alphaproteobacteria</taxon>
        <taxon>Hyphomicrobiales</taxon>
        <taxon>Cohaesibacteraceae</taxon>
    </lineage>
</organism>
<dbReference type="AlphaFoldDB" id="A0A2N5XU05"/>
<evidence type="ECO:0000313" key="2">
    <source>
        <dbReference type="Proteomes" id="UP000234881"/>
    </source>
</evidence>
<proteinExistence type="predicted"/>
<name>A0A2N5XU05_9HYPH</name>
<dbReference type="EMBL" id="PKUQ01000012">
    <property type="protein sequence ID" value="PLW78006.1"/>
    <property type="molecule type" value="Genomic_DNA"/>
</dbReference>
<keyword evidence="2" id="KW-1185">Reference proteome</keyword>
<dbReference type="Proteomes" id="UP000234881">
    <property type="component" value="Unassembled WGS sequence"/>
</dbReference>
<feature type="non-terminal residue" evidence="1">
    <location>
        <position position="1"/>
    </location>
</feature>
<reference evidence="1 2" key="1">
    <citation type="submission" date="2018-01" db="EMBL/GenBank/DDBJ databases">
        <title>The draft genome sequence of Cohaesibacter sp. H1304.</title>
        <authorList>
            <person name="Wang N.-N."/>
            <person name="Du Z.-J."/>
        </authorList>
    </citation>
    <scope>NUCLEOTIDE SEQUENCE [LARGE SCALE GENOMIC DNA]</scope>
    <source>
        <strain evidence="1 2">H1304</strain>
    </source>
</reference>
<gene>
    <name evidence="1" type="ORF">C0081_06980</name>
</gene>
<dbReference type="RefSeq" id="WP_210200424.1">
    <property type="nucleotide sequence ID" value="NZ_PKUQ01000012.1"/>
</dbReference>
<sequence length="74" mass="8761">ITEIFIRLSFFPSPDTLDNCSFKQMWRDGDKGRRKRPGVGGTIALLSWGFNLLFEHRLTTFFKPQRQPVYFLHQ</sequence>
<comment type="caution">
    <text evidence="1">The sequence shown here is derived from an EMBL/GenBank/DDBJ whole genome shotgun (WGS) entry which is preliminary data.</text>
</comment>
<accession>A0A2N5XU05</accession>
<evidence type="ECO:0000313" key="1">
    <source>
        <dbReference type="EMBL" id="PLW78006.1"/>
    </source>
</evidence>